<organism evidence="5 6">
    <name type="scientific">Corynebacterium canis</name>
    <dbReference type="NCBI Taxonomy" id="679663"/>
    <lineage>
        <taxon>Bacteria</taxon>
        <taxon>Bacillati</taxon>
        <taxon>Actinomycetota</taxon>
        <taxon>Actinomycetes</taxon>
        <taxon>Mycobacteriales</taxon>
        <taxon>Corynebacteriaceae</taxon>
        <taxon>Corynebacterium</taxon>
    </lineage>
</organism>
<dbReference type="InterPro" id="IPR000843">
    <property type="entry name" value="HTH_LacI"/>
</dbReference>
<dbReference type="GO" id="GO:0000976">
    <property type="term" value="F:transcription cis-regulatory region binding"/>
    <property type="evidence" value="ECO:0007669"/>
    <property type="project" value="TreeGrafter"/>
</dbReference>
<dbReference type="CDD" id="cd06267">
    <property type="entry name" value="PBP1_LacI_sugar_binding-like"/>
    <property type="match status" value="1"/>
</dbReference>
<dbReference type="SUPFAM" id="SSF53822">
    <property type="entry name" value="Periplasmic binding protein-like I"/>
    <property type="match status" value="1"/>
</dbReference>
<dbReference type="InterPro" id="IPR010982">
    <property type="entry name" value="Lambda_DNA-bd_dom_sf"/>
</dbReference>
<dbReference type="Pfam" id="PF13377">
    <property type="entry name" value="Peripla_BP_3"/>
    <property type="match status" value="1"/>
</dbReference>
<gene>
    <name evidence="5" type="ORF">FRX94_03550</name>
</gene>
<evidence type="ECO:0000256" key="3">
    <source>
        <dbReference type="ARBA" id="ARBA00023163"/>
    </source>
</evidence>
<accession>A0A5C5ULL5</accession>
<evidence type="ECO:0000313" key="6">
    <source>
        <dbReference type="Proteomes" id="UP000320791"/>
    </source>
</evidence>
<evidence type="ECO:0000256" key="2">
    <source>
        <dbReference type="ARBA" id="ARBA00023125"/>
    </source>
</evidence>
<keyword evidence="1" id="KW-0805">Transcription regulation</keyword>
<dbReference type="PANTHER" id="PTHR30146">
    <property type="entry name" value="LACI-RELATED TRANSCRIPTIONAL REPRESSOR"/>
    <property type="match status" value="1"/>
</dbReference>
<keyword evidence="6" id="KW-1185">Reference proteome</keyword>
<dbReference type="EMBL" id="VOHM01000005">
    <property type="protein sequence ID" value="TWT26926.1"/>
    <property type="molecule type" value="Genomic_DNA"/>
</dbReference>
<evidence type="ECO:0000256" key="1">
    <source>
        <dbReference type="ARBA" id="ARBA00023015"/>
    </source>
</evidence>
<comment type="caution">
    <text evidence="5">The sequence shown here is derived from an EMBL/GenBank/DDBJ whole genome shotgun (WGS) entry which is preliminary data.</text>
</comment>
<keyword evidence="3" id="KW-0804">Transcription</keyword>
<dbReference type="PROSITE" id="PS50932">
    <property type="entry name" value="HTH_LACI_2"/>
    <property type="match status" value="1"/>
</dbReference>
<dbReference type="Gene3D" id="1.10.260.40">
    <property type="entry name" value="lambda repressor-like DNA-binding domains"/>
    <property type="match status" value="1"/>
</dbReference>
<dbReference type="SMART" id="SM00354">
    <property type="entry name" value="HTH_LACI"/>
    <property type="match status" value="1"/>
</dbReference>
<dbReference type="PROSITE" id="PS00356">
    <property type="entry name" value="HTH_LACI_1"/>
    <property type="match status" value="1"/>
</dbReference>
<sequence length="359" mass="39702">MFGVGCRARERRRFPGACERLGRMSIERRKRATIIDVAHAAGVSKSTVSRVLSGKGHYAEETRRRIEEAVHDVGYTVNPAARSLRADNTHLIGLLVRNAHNPVYGRMHRELQQAAYERELQLLSMTVVSPEATRRELQAVRDLVGLRVGALIVASGTIPSDDLAEIVGEVPTLVLGRPEAHPRLHNVSFDEYRHGMMLADQVVSVGYRRAVVLTLDAKYSQGAHVRTAATVDQLRRHGIEVVDWPVDRNMLSEAELDEILALPGPQVLMCPFDRVALDVMRKLRARGLTVPETLGLTGCDGLGDGIDLIGLTTVRLPVEEVAQRGIELVAEMLEQVPTRPVRELVCGELMVGETLQSFR</sequence>
<proteinExistence type="predicted"/>
<keyword evidence="2" id="KW-0238">DNA-binding</keyword>
<dbReference type="InterPro" id="IPR046335">
    <property type="entry name" value="LacI/GalR-like_sensor"/>
</dbReference>
<dbReference type="Proteomes" id="UP000320791">
    <property type="component" value="Unassembled WGS sequence"/>
</dbReference>
<dbReference type="SUPFAM" id="SSF47413">
    <property type="entry name" value="lambda repressor-like DNA-binding domains"/>
    <property type="match status" value="1"/>
</dbReference>
<dbReference type="Gene3D" id="3.40.50.2300">
    <property type="match status" value="2"/>
</dbReference>
<dbReference type="InterPro" id="IPR028082">
    <property type="entry name" value="Peripla_BP_I"/>
</dbReference>
<protein>
    <submittedName>
        <fullName evidence="5">LacI family transcriptional regulator</fullName>
    </submittedName>
</protein>
<evidence type="ECO:0000313" key="5">
    <source>
        <dbReference type="EMBL" id="TWT26926.1"/>
    </source>
</evidence>
<dbReference type="CDD" id="cd01392">
    <property type="entry name" value="HTH_LacI"/>
    <property type="match status" value="1"/>
</dbReference>
<dbReference type="PANTHER" id="PTHR30146:SF154">
    <property type="entry name" value="TRANSCRIPTION REGULATOR, MEMBER OF GALR FAMILY"/>
    <property type="match status" value="1"/>
</dbReference>
<dbReference type="Pfam" id="PF00356">
    <property type="entry name" value="LacI"/>
    <property type="match status" value="1"/>
</dbReference>
<name>A0A5C5ULL5_9CORY</name>
<dbReference type="OrthoDB" id="59108at2"/>
<dbReference type="AlphaFoldDB" id="A0A5C5ULL5"/>
<feature type="domain" description="HTH lacI-type" evidence="4">
    <location>
        <begin position="32"/>
        <end position="86"/>
    </location>
</feature>
<dbReference type="GO" id="GO:0003700">
    <property type="term" value="F:DNA-binding transcription factor activity"/>
    <property type="evidence" value="ECO:0007669"/>
    <property type="project" value="TreeGrafter"/>
</dbReference>
<evidence type="ECO:0000259" key="4">
    <source>
        <dbReference type="PROSITE" id="PS50932"/>
    </source>
</evidence>
<reference evidence="5 6" key="1">
    <citation type="submission" date="2019-08" db="EMBL/GenBank/DDBJ databases">
        <authorList>
            <person name="Lei W."/>
        </authorList>
    </citation>
    <scope>NUCLEOTIDE SEQUENCE [LARGE SCALE GENOMIC DNA]</scope>
    <source>
        <strain evidence="5 6">CCUG 58627</strain>
    </source>
</reference>